<reference evidence="3 4" key="1">
    <citation type="submission" date="2019-09" db="EMBL/GenBank/DDBJ databases">
        <title>Non-baumannii Acinetobacter spp. carrying blaNDM-1 isolated in China.</title>
        <authorList>
            <person name="Cui C."/>
            <person name="Chen C."/>
            <person name="Sun J."/>
            <person name="Liu Y."/>
        </authorList>
    </citation>
    <scope>NUCLEOTIDE SEQUENCE [LARGE SCALE GENOMIC DNA]</scope>
    <source>
        <strain evidence="3 4">HZE23-1</strain>
    </source>
</reference>
<sequence length="223" mass="24289">MTNTNRPVSDINPASHRDLSQERTDVLRDDEALKSSPTTSGSARPDLNLPDTESHRVPDMNEAGDHPVATSAGTLGGAAAGAAIGAVGGPAGAVVGGLVGGVVGGLAGNEMAESARPTLDTPEGIALSGSENLQDDDHYWREQHHQTPYYSESRNVYGDLDYDRDYRGAYRLGYENREYYNGKEFNEAEPDLRTKWEQVKGDSRLNWEEAKFAVKDAWHRATR</sequence>
<dbReference type="RefSeq" id="WP_004894274.1">
    <property type="nucleotide sequence ID" value="NZ_BCMD01000009.1"/>
</dbReference>
<evidence type="ECO:0000313" key="3">
    <source>
        <dbReference type="EMBL" id="QIC67471.1"/>
    </source>
</evidence>
<protein>
    <recommendedName>
        <fullName evidence="2">Glycine zipper domain-containing protein</fullName>
    </recommendedName>
</protein>
<dbReference type="InterPro" id="IPR039567">
    <property type="entry name" value="Gly-zipper"/>
</dbReference>
<dbReference type="Proteomes" id="UP000503505">
    <property type="component" value="Chromosome"/>
</dbReference>
<proteinExistence type="predicted"/>
<feature type="compositionally biased region" description="Basic and acidic residues" evidence="1">
    <location>
        <begin position="15"/>
        <end position="33"/>
    </location>
</feature>
<feature type="region of interest" description="Disordered" evidence="1">
    <location>
        <begin position="1"/>
        <end position="70"/>
    </location>
</feature>
<gene>
    <name evidence="3" type="ORF">FSC10_08810</name>
</gene>
<dbReference type="EMBL" id="CP044463">
    <property type="protein sequence ID" value="QIC67471.1"/>
    <property type="molecule type" value="Genomic_DNA"/>
</dbReference>
<evidence type="ECO:0000259" key="2">
    <source>
        <dbReference type="Pfam" id="PF13488"/>
    </source>
</evidence>
<feature type="compositionally biased region" description="Basic and acidic residues" evidence="1">
    <location>
        <begin position="52"/>
        <end position="65"/>
    </location>
</feature>
<feature type="domain" description="Glycine zipper" evidence="2">
    <location>
        <begin position="73"/>
        <end position="113"/>
    </location>
</feature>
<evidence type="ECO:0000313" key="4">
    <source>
        <dbReference type="Proteomes" id="UP000503505"/>
    </source>
</evidence>
<name>A0AAE6WWF5_9GAMM</name>
<organism evidence="3 4">
    <name type="scientific">Acinetobacter schindleri</name>
    <dbReference type="NCBI Taxonomy" id="108981"/>
    <lineage>
        <taxon>Bacteria</taxon>
        <taxon>Pseudomonadati</taxon>
        <taxon>Pseudomonadota</taxon>
        <taxon>Gammaproteobacteria</taxon>
        <taxon>Moraxellales</taxon>
        <taxon>Moraxellaceae</taxon>
        <taxon>Acinetobacter</taxon>
    </lineage>
</organism>
<dbReference type="AlphaFoldDB" id="A0AAE6WWF5"/>
<evidence type="ECO:0000256" key="1">
    <source>
        <dbReference type="SAM" id="MobiDB-lite"/>
    </source>
</evidence>
<dbReference type="Pfam" id="PF13488">
    <property type="entry name" value="Gly-zipper_Omp"/>
    <property type="match status" value="1"/>
</dbReference>
<accession>A0AAE6WWF5</accession>